<feature type="domain" description="Cobalamin adenosyltransferase-like" evidence="4">
    <location>
        <begin position="5"/>
        <end position="91"/>
    </location>
</feature>
<dbReference type="GO" id="GO:0008817">
    <property type="term" value="F:corrinoid adenosyltransferase activity"/>
    <property type="evidence" value="ECO:0007669"/>
    <property type="project" value="TreeGrafter"/>
</dbReference>
<dbReference type="EMBL" id="UINC01014653">
    <property type="protein sequence ID" value="SVA62368.1"/>
    <property type="molecule type" value="Genomic_DNA"/>
</dbReference>
<evidence type="ECO:0000313" key="5">
    <source>
        <dbReference type="EMBL" id="SVA62368.1"/>
    </source>
</evidence>
<sequence>MPDTQHLLLKEQRLMFLEQKIETFTEKLPPLEEFVLPGGIEFSSRLHIARSGCRSAERSIVALYKKEVEITLHIKYLNRLSDYLFSLARWINLSGGGKDEEWIHEK</sequence>
<accession>A0A381XCC4</accession>
<evidence type="ECO:0000256" key="2">
    <source>
        <dbReference type="ARBA" id="ARBA00022741"/>
    </source>
</evidence>
<evidence type="ECO:0000256" key="3">
    <source>
        <dbReference type="ARBA" id="ARBA00022840"/>
    </source>
</evidence>
<proteinExistence type="predicted"/>
<dbReference type="GO" id="GO:0005524">
    <property type="term" value="F:ATP binding"/>
    <property type="evidence" value="ECO:0007669"/>
    <property type="project" value="UniProtKB-KW"/>
</dbReference>
<dbReference type="InterPro" id="IPR036451">
    <property type="entry name" value="CblAdoTrfase-like_sf"/>
</dbReference>
<protein>
    <recommendedName>
        <fullName evidence="4">Cobalamin adenosyltransferase-like domain-containing protein</fullName>
    </recommendedName>
</protein>
<organism evidence="5">
    <name type="scientific">marine metagenome</name>
    <dbReference type="NCBI Taxonomy" id="408172"/>
    <lineage>
        <taxon>unclassified sequences</taxon>
        <taxon>metagenomes</taxon>
        <taxon>ecological metagenomes</taxon>
    </lineage>
</organism>
<reference evidence="5" key="1">
    <citation type="submission" date="2018-05" db="EMBL/GenBank/DDBJ databases">
        <authorList>
            <person name="Lanie J.A."/>
            <person name="Ng W.-L."/>
            <person name="Kazmierczak K.M."/>
            <person name="Andrzejewski T.M."/>
            <person name="Davidsen T.M."/>
            <person name="Wayne K.J."/>
            <person name="Tettelin H."/>
            <person name="Glass J.I."/>
            <person name="Rusch D."/>
            <person name="Podicherti R."/>
            <person name="Tsui H.-C.T."/>
            <person name="Winkler M.E."/>
        </authorList>
    </citation>
    <scope>NUCLEOTIDE SEQUENCE</scope>
</reference>
<dbReference type="InterPro" id="IPR029499">
    <property type="entry name" value="PduO-typ"/>
</dbReference>
<dbReference type="PANTHER" id="PTHR12213">
    <property type="entry name" value="CORRINOID ADENOSYLTRANSFERASE"/>
    <property type="match status" value="1"/>
</dbReference>
<evidence type="ECO:0000256" key="1">
    <source>
        <dbReference type="ARBA" id="ARBA00022679"/>
    </source>
</evidence>
<keyword evidence="2" id="KW-0547">Nucleotide-binding</keyword>
<dbReference type="PANTHER" id="PTHR12213:SF0">
    <property type="entry name" value="CORRINOID ADENOSYLTRANSFERASE MMAB"/>
    <property type="match status" value="1"/>
</dbReference>
<keyword evidence="3" id="KW-0067">ATP-binding</keyword>
<dbReference type="Pfam" id="PF01923">
    <property type="entry name" value="Cob_adeno_trans"/>
    <property type="match status" value="1"/>
</dbReference>
<dbReference type="Gene3D" id="1.20.1200.10">
    <property type="entry name" value="Cobalamin adenosyltransferase-like"/>
    <property type="match status" value="1"/>
</dbReference>
<dbReference type="AlphaFoldDB" id="A0A381XCC4"/>
<keyword evidence="1" id="KW-0808">Transferase</keyword>
<name>A0A381XCC4_9ZZZZ</name>
<dbReference type="InterPro" id="IPR016030">
    <property type="entry name" value="CblAdoTrfase-like"/>
</dbReference>
<evidence type="ECO:0000259" key="4">
    <source>
        <dbReference type="Pfam" id="PF01923"/>
    </source>
</evidence>
<gene>
    <name evidence="5" type="ORF">METZ01_LOCUS115222</name>
</gene>
<dbReference type="SUPFAM" id="SSF89028">
    <property type="entry name" value="Cobalamin adenosyltransferase-like"/>
    <property type="match status" value="1"/>
</dbReference>